<proteinExistence type="predicted"/>
<name>A0A2N3N887_9PEZI</name>
<dbReference type="SUPFAM" id="SSF82784">
    <property type="entry name" value="OsmC-like"/>
    <property type="match status" value="1"/>
</dbReference>
<dbReference type="Proteomes" id="UP000233524">
    <property type="component" value="Unassembled WGS sequence"/>
</dbReference>
<dbReference type="EMBL" id="NLAX01000095">
    <property type="protein sequence ID" value="PKS08572.1"/>
    <property type="molecule type" value="Genomic_DNA"/>
</dbReference>
<keyword evidence="2" id="KW-1185">Reference proteome</keyword>
<dbReference type="OrthoDB" id="3906254at2759"/>
<dbReference type="PANTHER" id="PTHR35368">
    <property type="entry name" value="HYDROPEROXIDE REDUCTASE"/>
    <property type="match status" value="1"/>
</dbReference>
<comment type="caution">
    <text evidence="1">The sequence shown here is derived from an EMBL/GenBank/DDBJ whole genome shotgun (WGS) entry which is preliminary data.</text>
</comment>
<organism evidence="1 2">
    <name type="scientific">Lomentospora prolificans</name>
    <dbReference type="NCBI Taxonomy" id="41688"/>
    <lineage>
        <taxon>Eukaryota</taxon>
        <taxon>Fungi</taxon>
        <taxon>Dikarya</taxon>
        <taxon>Ascomycota</taxon>
        <taxon>Pezizomycotina</taxon>
        <taxon>Sordariomycetes</taxon>
        <taxon>Hypocreomycetidae</taxon>
        <taxon>Microascales</taxon>
        <taxon>Microascaceae</taxon>
        <taxon>Lomentospora</taxon>
    </lineage>
</organism>
<dbReference type="InParanoid" id="A0A2N3N887"/>
<dbReference type="PANTHER" id="PTHR35368:SF1">
    <property type="entry name" value="HYDROPEROXIDE REDUCTASE"/>
    <property type="match status" value="1"/>
</dbReference>
<evidence type="ECO:0008006" key="3">
    <source>
        <dbReference type="Google" id="ProtNLM"/>
    </source>
</evidence>
<evidence type="ECO:0000313" key="1">
    <source>
        <dbReference type="EMBL" id="PKS08572.1"/>
    </source>
</evidence>
<evidence type="ECO:0000313" key="2">
    <source>
        <dbReference type="Proteomes" id="UP000233524"/>
    </source>
</evidence>
<dbReference type="VEuPathDB" id="FungiDB:jhhlp_004958"/>
<dbReference type="InterPro" id="IPR015946">
    <property type="entry name" value="KH_dom-like_a/b"/>
</dbReference>
<dbReference type="Gene3D" id="3.30.300.20">
    <property type="match status" value="1"/>
</dbReference>
<sequence>MIATRFGRLAIKGCIATPRPRCAPVSASSLRHFSGSSAQLQSITLQVQGQGTGTKQTVSVKGKPYTFPTDTYTVLGGSDSAPSPVAYSLASLGSCNQVTGFVVAKDHGIRLGEWQVVVEGVLPTAVLVQGEQGNPNWESVVLKVQVQTDISGGNEDPKFQHFVAEVDRRCPITQLFKRSGVVVKSEWTNVPL</sequence>
<reference evidence="1 2" key="1">
    <citation type="journal article" date="2017" name="G3 (Bethesda)">
        <title>First Draft Genome Sequence of the Pathogenic Fungus Lomentospora prolificans (Formerly Scedosporium prolificans).</title>
        <authorList>
            <person name="Luo R."/>
            <person name="Zimin A."/>
            <person name="Workman R."/>
            <person name="Fan Y."/>
            <person name="Pertea G."/>
            <person name="Grossman N."/>
            <person name="Wear M.P."/>
            <person name="Jia B."/>
            <person name="Miller H."/>
            <person name="Casadevall A."/>
            <person name="Timp W."/>
            <person name="Zhang S.X."/>
            <person name="Salzberg S.L."/>
        </authorList>
    </citation>
    <scope>NUCLEOTIDE SEQUENCE [LARGE SCALE GENOMIC DNA]</scope>
    <source>
        <strain evidence="1 2">JHH-5317</strain>
    </source>
</reference>
<gene>
    <name evidence="1" type="ORF">jhhlp_004958</name>
</gene>
<dbReference type="InterPro" id="IPR052924">
    <property type="entry name" value="OsmC/Ohr_hydroprdx_reductase"/>
</dbReference>
<dbReference type="Pfam" id="PF02566">
    <property type="entry name" value="OsmC"/>
    <property type="match status" value="1"/>
</dbReference>
<accession>A0A2N3N887</accession>
<dbReference type="InterPro" id="IPR036102">
    <property type="entry name" value="OsmC/Ohrsf"/>
</dbReference>
<protein>
    <recommendedName>
        <fullName evidence="3">OsmC family protein</fullName>
    </recommendedName>
</protein>
<dbReference type="AlphaFoldDB" id="A0A2N3N887"/>
<dbReference type="STRING" id="41688.A0A2N3N887"/>
<dbReference type="InterPro" id="IPR003718">
    <property type="entry name" value="OsmC/Ohr_fam"/>
</dbReference>